<dbReference type="Proteomes" id="UP000245870">
    <property type="component" value="Unassembled WGS sequence"/>
</dbReference>
<evidence type="ECO:0000313" key="2">
    <source>
        <dbReference type="Proteomes" id="UP000245870"/>
    </source>
</evidence>
<proteinExistence type="predicted"/>
<protein>
    <submittedName>
        <fullName evidence="1">Uncharacterized protein</fullName>
    </submittedName>
</protein>
<keyword evidence="2" id="KW-1185">Reference proteome</keyword>
<evidence type="ECO:0000313" key="1">
    <source>
        <dbReference type="EMBL" id="PVX53503.1"/>
    </source>
</evidence>
<name>A0A2U0U798_9BACT</name>
<dbReference type="AlphaFoldDB" id="A0A2U0U798"/>
<organism evidence="1 2">
    <name type="scientific">Hallella colorans</name>
    <dbReference type="NCBI Taxonomy" id="1703337"/>
    <lineage>
        <taxon>Bacteria</taxon>
        <taxon>Pseudomonadati</taxon>
        <taxon>Bacteroidota</taxon>
        <taxon>Bacteroidia</taxon>
        <taxon>Bacteroidales</taxon>
        <taxon>Prevotellaceae</taxon>
        <taxon>Hallella</taxon>
    </lineage>
</organism>
<gene>
    <name evidence="1" type="ORF">C7379_11116</name>
</gene>
<accession>A0A2U0U798</accession>
<reference evidence="1 2" key="1">
    <citation type="submission" date="2018-05" db="EMBL/GenBank/DDBJ databases">
        <title>Genomic Encyclopedia of Type Strains, Phase IV (KMG-IV): sequencing the most valuable type-strain genomes for metagenomic binning, comparative biology and taxonomic classification.</title>
        <authorList>
            <person name="Goeker M."/>
        </authorList>
    </citation>
    <scope>NUCLEOTIDE SEQUENCE [LARGE SCALE GENOMIC DNA]</scope>
    <source>
        <strain evidence="1 2">DSM 100333</strain>
    </source>
</reference>
<comment type="caution">
    <text evidence="1">The sequence shown here is derived from an EMBL/GenBank/DDBJ whole genome shotgun (WGS) entry which is preliminary data.</text>
</comment>
<sequence length="37" mass="4573">MARPKMLTKNNNYNLYKIAKVFYFILQLFINQPFNIY</sequence>
<dbReference type="EMBL" id="QENY01000011">
    <property type="protein sequence ID" value="PVX53503.1"/>
    <property type="molecule type" value="Genomic_DNA"/>
</dbReference>